<evidence type="ECO:0000256" key="4">
    <source>
        <dbReference type="ARBA" id="ARBA00022801"/>
    </source>
</evidence>
<dbReference type="AlphaFoldDB" id="A0A0A3JBC4"/>
<keyword evidence="6 9" id="KW-0224">Dipeptidase</keyword>
<dbReference type="Pfam" id="PF01427">
    <property type="entry name" value="Peptidase_M15"/>
    <property type="match status" value="1"/>
</dbReference>
<evidence type="ECO:0000256" key="6">
    <source>
        <dbReference type="ARBA" id="ARBA00022997"/>
    </source>
</evidence>
<evidence type="ECO:0000256" key="9">
    <source>
        <dbReference type="HAMAP-Rule" id="MF_01924"/>
    </source>
</evidence>
<dbReference type="SUPFAM" id="SSF55166">
    <property type="entry name" value="Hedgehog/DD-peptidase"/>
    <property type="match status" value="1"/>
</dbReference>
<dbReference type="PANTHER" id="PTHR43126:SF2">
    <property type="entry name" value="D-ALANYL-D-ALANINE DIPEPTIDASE"/>
    <property type="match status" value="1"/>
</dbReference>
<dbReference type="eggNOG" id="COG2173">
    <property type="taxonomic scope" value="Bacteria"/>
</dbReference>
<dbReference type="GO" id="GO:0160237">
    <property type="term" value="F:D-Ala-D-Ala dipeptidase activity"/>
    <property type="evidence" value="ECO:0007669"/>
    <property type="project" value="UniProtKB-EC"/>
</dbReference>
<feature type="binding site" evidence="9">
    <location>
        <position position="167"/>
    </location>
    <ligand>
        <name>Zn(2+)</name>
        <dbReference type="ChEBI" id="CHEBI:29105"/>
        <note>catalytic</note>
    </ligand>
</feature>
<keyword evidence="4 9" id="KW-0378">Hydrolase</keyword>
<keyword evidence="8 10" id="KW-0961">Cell wall biogenesis/degradation</keyword>
<evidence type="ECO:0000256" key="8">
    <source>
        <dbReference type="ARBA" id="ARBA00023316"/>
    </source>
</evidence>
<comment type="similarity">
    <text evidence="9 10">Belongs to the peptidase M15D family.</text>
</comment>
<comment type="catalytic activity">
    <reaction evidence="1 9 10">
        <text>D-alanyl-D-alanine + H2O = 2 D-alanine</text>
        <dbReference type="Rhea" id="RHEA:20661"/>
        <dbReference type="ChEBI" id="CHEBI:15377"/>
        <dbReference type="ChEBI" id="CHEBI:57416"/>
        <dbReference type="ChEBI" id="CHEBI:57822"/>
        <dbReference type="EC" id="3.4.13.22"/>
    </reaction>
</comment>
<dbReference type="EC" id="3.4.13.22" evidence="9 10"/>
<keyword evidence="5 9" id="KW-0862">Zinc</keyword>
<keyword evidence="2 9" id="KW-0645">Protease</keyword>
<dbReference type="GO" id="GO:0006508">
    <property type="term" value="P:proteolysis"/>
    <property type="evidence" value="ECO:0007669"/>
    <property type="project" value="UniProtKB-KW"/>
</dbReference>
<dbReference type="Proteomes" id="UP000030437">
    <property type="component" value="Unassembled WGS sequence"/>
</dbReference>
<dbReference type="CDD" id="cd14843">
    <property type="entry name" value="D-Ala-D-Ala_dipeptidase_like"/>
    <property type="match status" value="1"/>
</dbReference>
<keyword evidence="12" id="KW-1185">Reference proteome</keyword>
<evidence type="ECO:0000256" key="1">
    <source>
        <dbReference type="ARBA" id="ARBA00001362"/>
    </source>
</evidence>
<dbReference type="GO" id="GO:0071555">
    <property type="term" value="P:cell wall organization"/>
    <property type="evidence" value="ECO:0007669"/>
    <property type="project" value="UniProtKB-KW"/>
</dbReference>
<accession>A0A0A3JBC4</accession>
<evidence type="ECO:0000256" key="5">
    <source>
        <dbReference type="ARBA" id="ARBA00022833"/>
    </source>
</evidence>
<comment type="cofactor">
    <cofactor evidence="9">
        <name>Zn(2+)</name>
        <dbReference type="ChEBI" id="CHEBI:29105"/>
    </cofactor>
    <text evidence="9">Binds 1 zinc ion per subunit.</text>
</comment>
<dbReference type="HAMAP" id="MF_01924">
    <property type="entry name" value="A_A_dipeptidase"/>
    <property type="match status" value="1"/>
</dbReference>
<comment type="caution">
    <text evidence="11">The sequence shown here is derived from an EMBL/GenBank/DDBJ whole genome shotgun (WGS) entry which is preliminary data.</text>
</comment>
<dbReference type="PIRSF" id="PIRSF026671">
    <property type="entry name" value="AA_dipeptidase"/>
    <property type="match status" value="1"/>
</dbReference>
<evidence type="ECO:0000313" key="12">
    <source>
        <dbReference type="Proteomes" id="UP000030437"/>
    </source>
</evidence>
<dbReference type="STRING" id="1220589.CD32_11960"/>
<protein>
    <recommendedName>
        <fullName evidence="9 10">D-alanyl-D-alanine dipeptidase</fullName>
        <shortName evidence="9 10">D-Ala-D-Ala dipeptidase</shortName>
        <ecNumber evidence="9 10">3.4.13.22</ecNumber>
    </recommendedName>
</protein>
<dbReference type="GO" id="GO:0008237">
    <property type="term" value="F:metallopeptidase activity"/>
    <property type="evidence" value="ECO:0007669"/>
    <property type="project" value="UniProtKB-KW"/>
</dbReference>
<keyword evidence="3 9" id="KW-0479">Metal-binding</keyword>
<keyword evidence="7 9" id="KW-0482">Metalloprotease</keyword>
<reference evidence="11 12" key="1">
    <citation type="submission" date="2014-02" db="EMBL/GenBank/DDBJ databases">
        <title>Draft genome sequence of Lysinibacillus odysseyi NBRC 100172.</title>
        <authorList>
            <person name="Zhang F."/>
            <person name="Wang G."/>
            <person name="Zhang L."/>
        </authorList>
    </citation>
    <scope>NUCLEOTIDE SEQUENCE [LARGE SCALE GENOMIC DNA]</scope>
    <source>
        <strain evidence="11 12">NBRC 100172</strain>
    </source>
</reference>
<dbReference type="InterPro" id="IPR000755">
    <property type="entry name" value="A_A_dipeptidase"/>
</dbReference>
<evidence type="ECO:0000256" key="10">
    <source>
        <dbReference type="PIRNR" id="PIRNR026671"/>
    </source>
</evidence>
<dbReference type="PANTHER" id="PTHR43126">
    <property type="entry name" value="D-ALANYL-D-ALANINE DIPEPTIDASE"/>
    <property type="match status" value="1"/>
</dbReference>
<dbReference type="GO" id="GO:0008270">
    <property type="term" value="F:zinc ion binding"/>
    <property type="evidence" value="ECO:0007669"/>
    <property type="project" value="UniProtKB-UniRule"/>
</dbReference>
<proteinExistence type="inferred from homology"/>
<comment type="function">
    <text evidence="9 10">Catalyzes hydrolysis of the D-alanyl-D-alanine dipeptide.</text>
</comment>
<gene>
    <name evidence="11" type="ORF">CD32_11960</name>
</gene>
<evidence type="ECO:0000313" key="11">
    <source>
        <dbReference type="EMBL" id="KGR84307.1"/>
    </source>
</evidence>
<feature type="binding site" evidence="9">
    <location>
        <position position="96"/>
    </location>
    <ligand>
        <name>Zn(2+)</name>
        <dbReference type="ChEBI" id="CHEBI:29105"/>
        <note>catalytic</note>
    </ligand>
</feature>
<evidence type="ECO:0000256" key="2">
    <source>
        <dbReference type="ARBA" id="ARBA00022670"/>
    </source>
</evidence>
<dbReference type="Gene3D" id="3.30.1380.10">
    <property type="match status" value="1"/>
</dbReference>
<feature type="active site" description="Proton donor/acceptor" evidence="9">
    <location>
        <position position="164"/>
    </location>
</feature>
<dbReference type="InterPro" id="IPR009045">
    <property type="entry name" value="Zn_M74/Hedgehog-like"/>
</dbReference>
<evidence type="ECO:0000256" key="3">
    <source>
        <dbReference type="ARBA" id="ARBA00022723"/>
    </source>
</evidence>
<name>A0A0A3JBC4_9BACI</name>
<feature type="site" description="Transition state stabilizer" evidence="9">
    <location>
        <position position="47"/>
    </location>
</feature>
<feature type="binding site" evidence="9">
    <location>
        <position position="103"/>
    </location>
    <ligand>
        <name>Zn(2+)</name>
        <dbReference type="ChEBI" id="CHEBI:29105"/>
        <note>catalytic</note>
    </ligand>
</feature>
<organism evidence="11 12">
    <name type="scientific">Lysinibacillus odysseyi 34hs-1 = NBRC 100172</name>
    <dbReference type="NCBI Taxonomy" id="1220589"/>
    <lineage>
        <taxon>Bacteria</taxon>
        <taxon>Bacillati</taxon>
        <taxon>Bacillota</taxon>
        <taxon>Bacilli</taxon>
        <taxon>Bacillales</taxon>
        <taxon>Bacillaceae</taxon>
        <taxon>Lysinibacillus</taxon>
    </lineage>
</organism>
<evidence type="ECO:0000256" key="7">
    <source>
        <dbReference type="ARBA" id="ARBA00023049"/>
    </source>
</evidence>
<dbReference type="EMBL" id="JPVP01000056">
    <property type="protein sequence ID" value="KGR84307.1"/>
    <property type="molecule type" value="Genomic_DNA"/>
</dbReference>
<sequence length="204" mass="24084">MYPIYYIQKAPNSLRSIYLRESAYERFMQAVSLLPENYSFIVYDGFRPLQVQQYLFNQFSAQLQKQYPTLSEQEVKQETLKYVAFPSLDREYPAPHLTGGAIDLTIGDLNGNALHLGTAFDEMNEKSATRYYEENAEENREVRDLRRILYNSMTSAGFMNYSEEWWHYDFGNISWARRIGNKKAIYGPIEAEIQNNQLKEYRFI</sequence>